<dbReference type="SUPFAM" id="SSF47459">
    <property type="entry name" value="HLH, helix-loop-helix DNA-binding domain"/>
    <property type="match status" value="1"/>
</dbReference>
<dbReference type="GO" id="GO:0005634">
    <property type="term" value="C:nucleus"/>
    <property type="evidence" value="ECO:0007669"/>
    <property type="project" value="UniProtKB-SubCell"/>
</dbReference>
<dbReference type="InterPro" id="IPR036638">
    <property type="entry name" value="HLH_DNA-bd_sf"/>
</dbReference>
<gene>
    <name evidence="7" type="ORF">DM860_013182</name>
</gene>
<comment type="subcellular location">
    <subcellularLocation>
        <location evidence="1">Nucleus</location>
    </subcellularLocation>
</comment>
<dbReference type="CDD" id="cd18919">
    <property type="entry name" value="bHLH_AtBPE_like"/>
    <property type="match status" value="1"/>
</dbReference>
<dbReference type="SMART" id="SM00353">
    <property type="entry name" value="HLH"/>
    <property type="match status" value="1"/>
</dbReference>
<evidence type="ECO:0000256" key="1">
    <source>
        <dbReference type="ARBA" id="ARBA00004123"/>
    </source>
</evidence>
<dbReference type="AlphaFoldDB" id="A0A328DNF5"/>
<reference evidence="7 8" key="1">
    <citation type="submission" date="2018-06" db="EMBL/GenBank/DDBJ databases">
        <title>The Genome of Cuscuta australis (Dodder) Provides Insight into the Evolution of Plant Parasitism.</title>
        <authorList>
            <person name="Liu H."/>
        </authorList>
    </citation>
    <scope>NUCLEOTIDE SEQUENCE [LARGE SCALE GENOMIC DNA]</scope>
    <source>
        <strain evidence="8">cv. Yunnan</strain>
        <tissue evidence="7">Vines</tissue>
    </source>
</reference>
<accession>A0A328DNF5</accession>
<dbReference type="FunFam" id="4.10.280.10:FF:000002">
    <property type="entry name" value="Basic helix-loop-helix transcription factor"/>
    <property type="match status" value="1"/>
</dbReference>
<evidence type="ECO:0000256" key="2">
    <source>
        <dbReference type="ARBA" id="ARBA00023015"/>
    </source>
</evidence>
<organism evidence="7 8">
    <name type="scientific">Cuscuta australis</name>
    <dbReference type="NCBI Taxonomy" id="267555"/>
    <lineage>
        <taxon>Eukaryota</taxon>
        <taxon>Viridiplantae</taxon>
        <taxon>Streptophyta</taxon>
        <taxon>Embryophyta</taxon>
        <taxon>Tracheophyta</taxon>
        <taxon>Spermatophyta</taxon>
        <taxon>Magnoliopsida</taxon>
        <taxon>eudicotyledons</taxon>
        <taxon>Gunneridae</taxon>
        <taxon>Pentapetalae</taxon>
        <taxon>asterids</taxon>
        <taxon>lamiids</taxon>
        <taxon>Solanales</taxon>
        <taxon>Convolvulaceae</taxon>
        <taxon>Cuscuteae</taxon>
        <taxon>Cuscuta</taxon>
        <taxon>Cuscuta subgen. Grammica</taxon>
        <taxon>Cuscuta sect. Cleistogrammica</taxon>
    </lineage>
</organism>
<dbReference type="PANTHER" id="PTHR12565">
    <property type="entry name" value="STEROL REGULATORY ELEMENT-BINDING PROTEIN"/>
    <property type="match status" value="1"/>
</dbReference>
<dbReference type="GO" id="GO:0003700">
    <property type="term" value="F:DNA-binding transcription factor activity"/>
    <property type="evidence" value="ECO:0007669"/>
    <property type="project" value="TreeGrafter"/>
</dbReference>
<protein>
    <recommendedName>
        <fullName evidence="6">BHLH domain-containing protein</fullName>
    </recommendedName>
</protein>
<sequence>MGTEDHGEMGLRSTFGPPAGIDPISFCGTEWDPIVNQSLHYPVVLDNHLDIVHKVPAFGNGDFTGSSGLSDCHLNYNLLPNGRKRRASDSLPPSIASKNIEPAGDSWEEDEEKQKNAEQNSNSRSKKSGKQVKDNNSSSGEPPKEHYVHVRAKRGQATNSHSLAERVRREKISERMRLLQELVPGCNKITGKAVMLDEIINYVQSLQQQVEFLSMKLATVNPEMNLDIERILSKDILHTQCSNGAPPLHGLAQGFNPSHSFPNLPLGTFGSLPTATPPFQPLPPQNVWGSDIQRYLPMGFDSNSCMNNTMGPN</sequence>
<dbReference type="Proteomes" id="UP000249390">
    <property type="component" value="Unassembled WGS sequence"/>
</dbReference>
<dbReference type="Pfam" id="PF00010">
    <property type="entry name" value="HLH"/>
    <property type="match status" value="1"/>
</dbReference>
<evidence type="ECO:0000256" key="5">
    <source>
        <dbReference type="SAM" id="MobiDB-lite"/>
    </source>
</evidence>
<keyword evidence="2" id="KW-0805">Transcription regulation</keyword>
<dbReference type="Gene3D" id="4.10.280.10">
    <property type="entry name" value="Helix-loop-helix DNA-binding domain"/>
    <property type="match status" value="1"/>
</dbReference>
<evidence type="ECO:0000256" key="3">
    <source>
        <dbReference type="ARBA" id="ARBA00023163"/>
    </source>
</evidence>
<dbReference type="PROSITE" id="PS50888">
    <property type="entry name" value="BHLH"/>
    <property type="match status" value="1"/>
</dbReference>
<dbReference type="PANTHER" id="PTHR12565:SF312">
    <property type="entry name" value="TRANSCRIPTION FACTOR BHLH74"/>
    <property type="match status" value="1"/>
</dbReference>
<evidence type="ECO:0000259" key="6">
    <source>
        <dbReference type="PROSITE" id="PS50888"/>
    </source>
</evidence>
<keyword evidence="8" id="KW-1185">Reference proteome</keyword>
<evidence type="ECO:0000313" key="8">
    <source>
        <dbReference type="Proteomes" id="UP000249390"/>
    </source>
</evidence>
<keyword evidence="4" id="KW-0539">Nucleus</keyword>
<dbReference type="EMBL" id="NQVE01000115">
    <property type="protein sequence ID" value="RAL47217.1"/>
    <property type="molecule type" value="Genomic_DNA"/>
</dbReference>
<evidence type="ECO:0000313" key="7">
    <source>
        <dbReference type="EMBL" id="RAL47217.1"/>
    </source>
</evidence>
<keyword evidence="3" id="KW-0804">Transcription</keyword>
<feature type="region of interest" description="Disordered" evidence="5">
    <location>
        <begin position="83"/>
        <end position="146"/>
    </location>
</feature>
<dbReference type="InterPro" id="IPR024097">
    <property type="entry name" value="bHLH_ZIP_TF"/>
</dbReference>
<name>A0A328DNF5_9ASTE</name>
<comment type="caution">
    <text evidence="7">The sequence shown here is derived from an EMBL/GenBank/DDBJ whole genome shotgun (WGS) entry which is preliminary data.</text>
</comment>
<proteinExistence type="predicted"/>
<evidence type="ECO:0000256" key="4">
    <source>
        <dbReference type="ARBA" id="ARBA00023242"/>
    </source>
</evidence>
<dbReference type="GO" id="GO:0046983">
    <property type="term" value="F:protein dimerization activity"/>
    <property type="evidence" value="ECO:0007669"/>
    <property type="project" value="InterPro"/>
</dbReference>
<dbReference type="InterPro" id="IPR011598">
    <property type="entry name" value="bHLH_dom"/>
</dbReference>
<feature type="domain" description="BHLH" evidence="6">
    <location>
        <begin position="156"/>
        <end position="206"/>
    </location>
</feature>